<dbReference type="SUPFAM" id="SSF48179">
    <property type="entry name" value="6-phosphogluconate dehydrogenase C-terminal domain-like"/>
    <property type="match status" value="1"/>
</dbReference>
<dbReference type="eggNOG" id="COG2084">
    <property type="taxonomic scope" value="Bacteria"/>
</dbReference>
<protein>
    <recommendedName>
        <fullName evidence="1">Phosphogluconate dehydrogenase NAD-binding putative C-terminal domain-containing protein</fullName>
    </recommendedName>
</protein>
<dbReference type="Gene3D" id="3.40.50.720">
    <property type="entry name" value="NAD(P)-binding Rossmann-like Domain"/>
    <property type="match status" value="1"/>
</dbReference>
<dbReference type="SUPFAM" id="SSF51735">
    <property type="entry name" value="NAD(P)-binding Rossmann-fold domains"/>
    <property type="match status" value="1"/>
</dbReference>
<dbReference type="InterPro" id="IPR008927">
    <property type="entry name" value="6-PGluconate_DH-like_C_sf"/>
</dbReference>
<dbReference type="AlphaFoldDB" id="A0A1U9YZP1"/>
<evidence type="ECO:0000259" key="1">
    <source>
        <dbReference type="Pfam" id="PF09130"/>
    </source>
</evidence>
<proteinExistence type="predicted"/>
<evidence type="ECO:0000313" key="2">
    <source>
        <dbReference type="EMBL" id="AQZ50911.1"/>
    </source>
</evidence>
<dbReference type="Pfam" id="PF09130">
    <property type="entry name" value="DUF1932"/>
    <property type="match status" value="1"/>
</dbReference>
<accession>A0A1U9YZP1</accession>
<dbReference type="Proteomes" id="UP000191135">
    <property type="component" value="Chromosome"/>
</dbReference>
<dbReference type="InterPro" id="IPR013328">
    <property type="entry name" value="6PGD_dom2"/>
</dbReference>
<dbReference type="RefSeq" id="WP_155122053.1">
    <property type="nucleotide sequence ID" value="NZ_AQWH01000039.1"/>
</dbReference>
<dbReference type="InterPro" id="IPR036291">
    <property type="entry name" value="NAD(P)-bd_dom_sf"/>
</dbReference>
<reference evidence="2 3" key="1">
    <citation type="submission" date="2017-03" db="EMBL/GenBank/DDBJ databases">
        <title>Foreign affairs: Plasmid Transfer between Roseobacters and Rhizobia.</title>
        <authorList>
            <person name="Bartling P."/>
            <person name="Bunk B."/>
            <person name="Overmann J."/>
            <person name="Brinkmann H."/>
            <person name="Petersen J."/>
        </authorList>
    </citation>
    <scope>NUCLEOTIDE SEQUENCE [LARGE SCALE GENOMIC DNA]</scope>
    <source>
        <strain evidence="2 3">MACL11</strain>
    </source>
</reference>
<dbReference type="KEGG" id="mmed:Mame_01560"/>
<dbReference type="EMBL" id="CP020330">
    <property type="protein sequence ID" value="AQZ50911.1"/>
    <property type="molecule type" value="Genomic_DNA"/>
</dbReference>
<sequence length="295" mass="30616">MTDLQPSNTVRLLIAGYGAAGRAYAVGFRRAGADVTAMDPFADGKSQKTALAAGIVLDTKLPGDLGAFDLVIILSPAAATLGIIRELAARTGTCPVLDLTSSAPGAMQEGALILGERFIDGTVLGAVGLGGLATPMVFAGKQAETAAAMLRPLGCRISCIDGAPGSASQLKLLRSLFMKGLEALFVETRLAAATLGQSDGLSIALADLADIDMPAFLDEMLRTHPKHAGRRTHEVAAVEEMMQEAGFTSYMLPATRKMFTRTAAAGTGPDISPEEALSWLSLHFTPKTENADAKA</sequence>
<dbReference type="OrthoDB" id="4333at2"/>
<dbReference type="STRING" id="1122214.Mame_01560"/>
<name>A0A1U9YZP1_9HYPH</name>
<evidence type="ECO:0000313" key="3">
    <source>
        <dbReference type="Proteomes" id="UP000191135"/>
    </source>
</evidence>
<feature type="domain" description="Phosphogluconate dehydrogenase NAD-binding putative C-terminal" evidence="1">
    <location>
        <begin position="194"/>
        <end position="261"/>
    </location>
</feature>
<dbReference type="Gene3D" id="1.10.1040.10">
    <property type="entry name" value="N-(1-d-carboxylethyl)-l-norvaline Dehydrogenase, domain 2"/>
    <property type="match status" value="1"/>
</dbReference>
<keyword evidence="3" id="KW-1185">Reference proteome</keyword>
<organism evidence="2 3">
    <name type="scientific">Martelella mediterranea DSM 17316</name>
    <dbReference type="NCBI Taxonomy" id="1122214"/>
    <lineage>
        <taxon>Bacteria</taxon>
        <taxon>Pseudomonadati</taxon>
        <taxon>Pseudomonadota</taxon>
        <taxon>Alphaproteobacteria</taxon>
        <taxon>Hyphomicrobiales</taxon>
        <taxon>Aurantimonadaceae</taxon>
        <taxon>Martelella</taxon>
    </lineage>
</organism>
<dbReference type="InterPro" id="IPR015814">
    <property type="entry name" value="Pgluconate_DH_NAD-bd_C"/>
</dbReference>
<gene>
    <name evidence="2" type="ORF">Mame_01560</name>
</gene>